<feature type="non-terminal residue" evidence="1">
    <location>
        <position position="64"/>
    </location>
</feature>
<protein>
    <submittedName>
        <fullName evidence="1">Uncharacterized protein</fullName>
    </submittedName>
</protein>
<proteinExistence type="predicted"/>
<keyword evidence="2" id="KW-1185">Reference proteome</keyword>
<name>A0A0F3GVX6_9BACT</name>
<accession>A0A0F3GVX6</accession>
<dbReference type="Proteomes" id="UP000033423">
    <property type="component" value="Unassembled WGS sequence"/>
</dbReference>
<dbReference type="AlphaFoldDB" id="A0A0F3GVX6"/>
<sequence length="64" mass="6759">MLPDHVRLPEDTVILPLPVPDFVTVRLYIIGISGGGGTDVVNVADTVQSAVTAFVVYVVPAKEP</sequence>
<dbReference type="EMBL" id="LACI01000753">
    <property type="protein sequence ID" value="KJU86061.1"/>
    <property type="molecule type" value="Genomic_DNA"/>
</dbReference>
<comment type="caution">
    <text evidence="1">The sequence shown here is derived from an EMBL/GenBank/DDBJ whole genome shotgun (WGS) entry which is preliminary data.</text>
</comment>
<evidence type="ECO:0000313" key="2">
    <source>
        <dbReference type="Proteomes" id="UP000033423"/>
    </source>
</evidence>
<gene>
    <name evidence="1" type="ORF">MBAV_001745</name>
</gene>
<evidence type="ECO:0000313" key="1">
    <source>
        <dbReference type="EMBL" id="KJU86061.1"/>
    </source>
</evidence>
<organism evidence="1 2">
    <name type="scientific">Candidatus Magnetobacterium bavaricum</name>
    <dbReference type="NCBI Taxonomy" id="29290"/>
    <lineage>
        <taxon>Bacteria</taxon>
        <taxon>Pseudomonadati</taxon>
        <taxon>Nitrospirota</taxon>
        <taxon>Thermodesulfovibrionia</taxon>
        <taxon>Thermodesulfovibrionales</taxon>
        <taxon>Candidatus Magnetobacteriaceae</taxon>
        <taxon>Candidatus Magnetobacterium</taxon>
    </lineage>
</organism>
<reference evidence="1 2" key="1">
    <citation type="submission" date="2015-02" db="EMBL/GenBank/DDBJ databases">
        <title>Single-cell genomics of uncultivated deep-branching MTB reveals a conserved set of magnetosome genes.</title>
        <authorList>
            <person name="Kolinko S."/>
            <person name="Richter M."/>
            <person name="Glockner F.O."/>
            <person name="Brachmann A."/>
            <person name="Schuler D."/>
        </authorList>
    </citation>
    <scope>NUCLEOTIDE SEQUENCE [LARGE SCALE GENOMIC DNA]</scope>
    <source>
        <strain evidence="1">TM-1</strain>
    </source>
</reference>